<dbReference type="InterPro" id="IPR013783">
    <property type="entry name" value="Ig-like_fold"/>
</dbReference>
<sequence>MRSNQKSQHRGMWGVSGVLIAWVASACSGEPLAEVNAPDTLRTLQQEAYSTQKVLILGSSVSGGDQSREAQAAASLGHSVEVVSPEQWRAMKAQQFMRYRALIIGDAACQGGTDAFQAAVDSRSAWGHIVDGNVVIIGADPSTNNTPNLVENAIAVAVERPRLTGLYVALGCAYKDAPAGTPVPLLEKFGTFQVAGVGCANSGHLFSMAPGTLSQQLADDALAGNGCTARSVFTQYPDRNFAYAALGKNSNGTPVPGQQTYTDYSTPEPTLHTGTPYVLVQGAMAAGAGCGLSETPAGEECDLGDNLNGQRALPGQGANETCSWSCRNNWCGDGVVDTLHGEECDAGHGNGRTRDSSGDIGECSASCKIVPPPSSHPPVARCKDVAIVARDACGFAADVNDGSSDQDNDLVGCTPSVAGPYGIGSTSVTLTCTDAAGHSASCTATVSIQDRVVPTLTLAGPSSAQAECGGQYNDAGANANDLCAGDMTGAIVKTGTVDASRKGTYTVRYEVTDSAGNSATPKTRQVQVADTLAPNLTLKGAATLNAECGVTYTELGATAHDQCAGPLTNAIVTSGSVDASVPGDYEVTFRVTDPDNHSTTVTRKVRVRDTTPPAIVCPAPIVTEILEGGLTSVTPGEATAMDTCDRGVRVAAPQDSVFPLGETTLTYTATDASGNRASCTSTVTVMSRALPEAPKPELWDGALLGGGHAGCSASGNGASSLAVLGLVALSLLKALRKRHG</sequence>
<comment type="caution">
    <text evidence="4">The sequence shown here is derived from an EMBL/GenBank/DDBJ whole genome shotgun (WGS) entry which is preliminary data.</text>
</comment>
<protein>
    <submittedName>
        <fullName evidence="4">DUF5011 domain-containing protein</fullName>
    </submittedName>
</protein>
<evidence type="ECO:0000313" key="5">
    <source>
        <dbReference type="Proteomes" id="UP001291309"/>
    </source>
</evidence>
<dbReference type="PANTHER" id="PTHR15127:SF32">
    <property type="entry name" value="HEAVYWEIGHT, ISOFORM A"/>
    <property type="match status" value="1"/>
</dbReference>
<dbReference type="EMBL" id="JAXIVS010000008">
    <property type="protein sequence ID" value="MDY7229572.1"/>
    <property type="molecule type" value="Genomic_DNA"/>
</dbReference>
<reference evidence="4 5" key="1">
    <citation type="submission" date="2023-12" db="EMBL/GenBank/DDBJ databases">
        <title>the genome sequence of Hyalangium sp. s54d21.</title>
        <authorList>
            <person name="Zhang X."/>
        </authorList>
    </citation>
    <scope>NUCLEOTIDE SEQUENCE [LARGE SCALE GENOMIC DNA]</scope>
    <source>
        <strain evidence="5">s54d21</strain>
    </source>
</reference>
<dbReference type="PROSITE" id="PS50825">
    <property type="entry name" value="HYR"/>
    <property type="match status" value="1"/>
</dbReference>
<evidence type="ECO:0000313" key="4">
    <source>
        <dbReference type="EMBL" id="MDY7229572.1"/>
    </source>
</evidence>
<keyword evidence="2" id="KW-0727">SH2 domain</keyword>
<dbReference type="Pfam" id="PF02494">
    <property type="entry name" value="HYR"/>
    <property type="match status" value="1"/>
</dbReference>
<dbReference type="Pfam" id="PF16403">
    <property type="entry name" value="Bact_surface_Ig-like"/>
    <property type="match status" value="2"/>
</dbReference>
<dbReference type="Gene3D" id="2.60.40.10">
    <property type="entry name" value="Immunoglobulins"/>
    <property type="match status" value="3"/>
</dbReference>
<evidence type="ECO:0000256" key="1">
    <source>
        <dbReference type="ARBA" id="ARBA00022737"/>
    </source>
</evidence>
<dbReference type="PANTHER" id="PTHR15127">
    <property type="entry name" value="HEAVYWEIGHT, ISOFORM A"/>
    <property type="match status" value="1"/>
</dbReference>
<keyword evidence="1" id="KW-0677">Repeat</keyword>
<name>A0ABU5H9X6_9BACT</name>
<proteinExistence type="predicted"/>
<dbReference type="InterPro" id="IPR003410">
    <property type="entry name" value="HYR_dom"/>
</dbReference>
<evidence type="ECO:0000259" key="3">
    <source>
        <dbReference type="PROSITE" id="PS50825"/>
    </source>
</evidence>
<feature type="domain" description="HYR" evidence="3">
    <location>
        <begin position="608"/>
        <end position="687"/>
    </location>
</feature>
<keyword evidence="5" id="KW-1185">Reference proteome</keyword>
<accession>A0ABU5H9X6</accession>
<organism evidence="4 5">
    <name type="scientific">Hyalangium rubrum</name>
    <dbReference type="NCBI Taxonomy" id="3103134"/>
    <lineage>
        <taxon>Bacteria</taxon>
        <taxon>Pseudomonadati</taxon>
        <taxon>Myxococcota</taxon>
        <taxon>Myxococcia</taxon>
        <taxon>Myxococcales</taxon>
        <taxon>Cystobacterineae</taxon>
        <taxon>Archangiaceae</taxon>
        <taxon>Hyalangium</taxon>
    </lineage>
</organism>
<dbReference type="InterPro" id="IPR032179">
    <property type="entry name" value="Cry22Aa_Ig-like"/>
</dbReference>
<dbReference type="RefSeq" id="WP_321548292.1">
    <property type="nucleotide sequence ID" value="NZ_JAXIVS010000008.1"/>
</dbReference>
<evidence type="ECO:0000256" key="2">
    <source>
        <dbReference type="ARBA" id="ARBA00022999"/>
    </source>
</evidence>
<gene>
    <name evidence="4" type="ORF">SYV04_24480</name>
</gene>
<dbReference type="Proteomes" id="UP001291309">
    <property type="component" value="Unassembled WGS sequence"/>
</dbReference>
<dbReference type="InterPro" id="IPR051846">
    <property type="entry name" value="SH2_domain_adapters"/>
</dbReference>
<dbReference type="PROSITE" id="PS51257">
    <property type="entry name" value="PROKAR_LIPOPROTEIN"/>
    <property type="match status" value="1"/>
</dbReference>